<dbReference type="Proteomes" id="UP000613177">
    <property type="component" value="Unassembled WGS sequence"/>
</dbReference>
<evidence type="ECO:0000256" key="5">
    <source>
        <dbReference type="ARBA" id="ARBA00029543"/>
    </source>
</evidence>
<keyword evidence="1" id="KW-0540">Nuclease</keyword>
<keyword evidence="9" id="KW-1185">Reference proteome</keyword>
<dbReference type="EMBL" id="JAEPRE010000087">
    <property type="protein sequence ID" value="KAG2233194.1"/>
    <property type="molecule type" value="Genomic_DNA"/>
</dbReference>
<keyword evidence="4" id="KW-0539">Nucleus</keyword>
<proteinExistence type="predicted"/>
<dbReference type="GO" id="GO:0034477">
    <property type="term" value="P:U6 snRNA 3'-end processing"/>
    <property type="evidence" value="ECO:0007669"/>
    <property type="project" value="InterPro"/>
</dbReference>
<evidence type="ECO:0000256" key="3">
    <source>
        <dbReference type="ARBA" id="ARBA00023239"/>
    </source>
</evidence>
<evidence type="ECO:0000313" key="8">
    <source>
        <dbReference type="EMBL" id="KAG2233194.1"/>
    </source>
</evidence>
<evidence type="ECO:0000313" key="9">
    <source>
        <dbReference type="Proteomes" id="UP000613177"/>
    </source>
</evidence>
<dbReference type="AlphaFoldDB" id="A0A8H7SPE1"/>
<dbReference type="GO" id="GO:0000175">
    <property type="term" value="F:3'-5'-RNA exonuclease activity"/>
    <property type="evidence" value="ECO:0007669"/>
    <property type="project" value="TreeGrafter"/>
</dbReference>
<protein>
    <recommendedName>
        <fullName evidence="5">U6 snRNA phosphodiesterase 1</fullName>
    </recommendedName>
    <alternativeName>
        <fullName evidence="6">3'-5' RNA exonuclease USB1</fullName>
    </alternativeName>
</protein>
<comment type="caution">
    <text evidence="8">The sequence shown here is derived from an EMBL/GenBank/DDBJ whole genome shotgun (WGS) entry which is preliminary data.</text>
</comment>
<keyword evidence="3" id="KW-0456">Lyase</keyword>
<evidence type="ECO:0000256" key="4">
    <source>
        <dbReference type="ARBA" id="ARBA00023242"/>
    </source>
</evidence>
<dbReference type="InterPro" id="IPR027521">
    <property type="entry name" value="Usb1"/>
</dbReference>
<dbReference type="PANTHER" id="PTHR13522">
    <property type="entry name" value="U6 SNRNA PHOSPHODIESTERASE 1"/>
    <property type="match status" value="1"/>
</dbReference>
<reference evidence="8" key="1">
    <citation type="submission" date="2021-01" db="EMBL/GenBank/DDBJ databases">
        <title>Metabolic potential, ecology and presence of endohyphal bacteria is reflected in genomic diversity of Mucoromycotina.</title>
        <authorList>
            <person name="Muszewska A."/>
            <person name="Okrasinska A."/>
            <person name="Steczkiewicz K."/>
            <person name="Drgas O."/>
            <person name="Orlowska M."/>
            <person name="Perlinska-Lenart U."/>
            <person name="Aleksandrzak-Piekarczyk T."/>
            <person name="Szatraj K."/>
            <person name="Zielenkiewicz U."/>
            <person name="Pilsyk S."/>
            <person name="Malc E."/>
            <person name="Mieczkowski P."/>
            <person name="Kruszewska J.S."/>
            <person name="Biernat P."/>
            <person name="Pawlowska J."/>
        </authorList>
    </citation>
    <scope>NUCLEOTIDE SEQUENCE</scope>
    <source>
        <strain evidence="8">WA0000018081</strain>
    </source>
</reference>
<dbReference type="GO" id="GO:0016829">
    <property type="term" value="F:lyase activity"/>
    <property type="evidence" value="ECO:0007669"/>
    <property type="project" value="UniProtKB-KW"/>
</dbReference>
<evidence type="ECO:0000256" key="1">
    <source>
        <dbReference type="ARBA" id="ARBA00022722"/>
    </source>
</evidence>
<evidence type="ECO:0000256" key="6">
    <source>
        <dbReference type="ARBA" id="ARBA00030030"/>
    </source>
</evidence>
<evidence type="ECO:0000256" key="2">
    <source>
        <dbReference type="ARBA" id="ARBA00022801"/>
    </source>
</evidence>
<name>A0A8H7SPE1_9FUNG</name>
<organism evidence="8 9">
    <name type="scientific">Thamnidium elegans</name>
    <dbReference type="NCBI Taxonomy" id="101142"/>
    <lineage>
        <taxon>Eukaryota</taxon>
        <taxon>Fungi</taxon>
        <taxon>Fungi incertae sedis</taxon>
        <taxon>Mucoromycota</taxon>
        <taxon>Mucoromycotina</taxon>
        <taxon>Mucoromycetes</taxon>
        <taxon>Mucorales</taxon>
        <taxon>Mucorineae</taxon>
        <taxon>Mucoraceae</taxon>
        <taxon>Thamnidium</taxon>
    </lineage>
</organism>
<dbReference type="PANTHER" id="PTHR13522:SF3">
    <property type="entry name" value="U6 SNRNA PHOSPHODIESTERASE 1"/>
    <property type="match status" value="1"/>
</dbReference>
<accession>A0A8H7SPE1</accession>
<dbReference type="Gene3D" id="3.90.1140.10">
    <property type="entry name" value="Cyclic phosphodiesterase"/>
    <property type="match status" value="1"/>
</dbReference>
<gene>
    <name evidence="8" type="ORF">INT48_005032</name>
</gene>
<feature type="region of interest" description="Disordered" evidence="7">
    <location>
        <begin position="1"/>
        <end position="60"/>
    </location>
</feature>
<dbReference type="Pfam" id="PF09749">
    <property type="entry name" value="HVSL"/>
    <property type="match status" value="1"/>
</dbReference>
<sequence>MKNIVDYPSSSDEETENPTLKRKLIPELKQTSSKKMPKLPSFFGDSTKPESSDGTGKKRTVPHASNSWATYVYFQVDFTDEKEKLVNYCTGLEPIQEQHISLSRTVYLKHHQLDMFVTSVRNAIQNMKSFDISFAQTACLTNDENTRSFLTLEIGNGYIQLLDYMKQINKVMKEYKQPIFYNPPRFHTSIGWALNKDTVTSIEIPQPCLNPITSRLFYLSRLYIKQGHYIHHIDLQ</sequence>
<dbReference type="GO" id="GO:0005634">
    <property type="term" value="C:nucleus"/>
    <property type="evidence" value="ECO:0007669"/>
    <property type="project" value="TreeGrafter"/>
</dbReference>
<evidence type="ECO:0000256" key="7">
    <source>
        <dbReference type="SAM" id="MobiDB-lite"/>
    </source>
</evidence>
<keyword evidence="2" id="KW-0378">Hydrolase</keyword>